<dbReference type="EMBL" id="CP109966">
    <property type="protein sequence ID" value="WAJ71654.1"/>
    <property type="molecule type" value="Genomic_DNA"/>
</dbReference>
<dbReference type="InterPro" id="IPR013783">
    <property type="entry name" value="Ig-like_fold"/>
</dbReference>
<proteinExistence type="predicted"/>
<sequence>MKKTILALSILTTLSGCEIDNSGAKKLPAVFNAEFVTDVGFDGTRGEGLEVPLTYGHGNASGEIGVTDVNFGEAEIDFTKMPEAQYGTFTMLKFEGTDNYSGEWTYDLDETNPSVQALDGNPTATVTESLTFTSLDGTQDTLDFVIEGVAEEVEPEFRGAFTANVSLKETLGFGRAEIYDENFDESSFQNKGESKYGTFKMNPDGTWEYELNNRHPDLQDLIEPTDSTSETFTVYAKDGTETEFKVNITGAPLNFAANIPSTIDETSVFAIDFLNDGIVKEDLSNGKLLFSVKGTEDLAVSGGFGITCDDWNGNNDGGGDNRRMGHFYVKPDGTFEMRSHEIIPGSSPQDAAADKFAKDDSNKYINENVIFDQMLIPGEWTHFVLTWDMRDGLTYPEMTLSINDEAASSDHLAIPADPNEPFVAQTVAGSRLYNCLDEMRFIVRKNEDEGGLGAMLVDDIKLYTNIDADVKFDTPDFIEEFANSSAGDNVLDADRPHYKAITTDNITIIRDL</sequence>
<gene>
    <name evidence="1" type="ORF">OLW01_15030</name>
</gene>
<protein>
    <submittedName>
        <fullName evidence="1">VCBS domain-containing protein</fullName>
    </submittedName>
</protein>
<keyword evidence="1" id="KW-0614">Plasmid</keyword>
<geneLocation type="plasmid" evidence="1 2">
    <name>pCadTS8_1</name>
</geneLocation>
<evidence type="ECO:0000313" key="1">
    <source>
        <dbReference type="EMBL" id="WAJ71654.1"/>
    </source>
</evidence>
<dbReference type="NCBIfam" id="TIGR01965">
    <property type="entry name" value="VCBS_repeat"/>
    <property type="match status" value="2"/>
</dbReference>
<reference evidence="1" key="1">
    <citation type="submission" date="2022-10" db="EMBL/GenBank/DDBJ databases">
        <title>Catenovulum adriacola sp. nov. isolated in the Harbour of Susak.</title>
        <authorList>
            <person name="Schoch T."/>
            <person name="Reich S.J."/>
            <person name="Stoeferle S."/>
            <person name="Flaiz M."/>
            <person name="Kazda M."/>
            <person name="Riedel C.U."/>
            <person name="Duerre P."/>
        </authorList>
    </citation>
    <scope>NUCLEOTIDE SEQUENCE</scope>
    <source>
        <strain evidence="1">TS8</strain>
        <plasmid evidence="1">pCadTS8_1</plasmid>
    </source>
</reference>
<organism evidence="1 2">
    <name type="scientific">Catenovulum adriaticum</name>
    <dbReference type="NCBI Taxonomy" id="2984846"/>
    <lineage>
        <taxon>Bacteria</taxon>
        <taxon>Pseudomonadati</taxon>
        <taxon>Pseudomonadota</taxon>
        <taxon>Gammaproteobacteria</taxon>
        <taxon>Alteromonadales</taxon>
        <taxon>Alteromonadaceae</taxon>
        <taxon>Catenovulum</taxon>
    </lineage>
</organism>
<dbReference type="InterPro" id="IPR010221">
    <property type="entry name" value="VCBS_dom"/>
</dbReference>
<name>A0ABY7AQ18_9ALTE</name>
<evidence type="ECO:0000313" key="2">
    <source>
        <dbReference type="Proteomes" id="UP001163726"/>
    </source>
</evidence>
<keyword evidence="2" id="KW-1185">Reference proteome</keyword>
<dbReference type="PROSITE" id="PS51257">
    <property type="entry name" value="PROKAR_LIPOPROTEIN"/>
    <property type="match status" value="1"/>
</dbReference>
<accession>A0ABY7AQ18</accession>
<dbReference type="Gene3D" id="2.60.40.10">
    <property type="entry name" value="Immunoglobulins"/>
    <property type="match status" value="1"/>
</dbReference>
<dbReference type="RefSeq" id="WP_268076317.1">
    <property type="nucleotide sequence ID" value="NZ_CP109966.1"/>
</dbReference>
<dbReference type="Proteomes" id="UP001163726">
    <property type="component" value="Plasmid pCadTS8_1"/>
</dbReference>